<dbReference type="PROSITE" id="PS51118">
    <property type="entry name" value="HTH_HXLR"/>
    <property type="match status" value="1"/>
</dbReference>
<keyword evidence="2" id="KW-0238">DNA-binding</keyword>
<dbReference type="Pfam" id="PF01638">
    <property type="entry name" value="HxlR"/>
    <property type="match status" value="1"/>
</dbReference>
<dbReference type="Proteomes" id="UP000534388">
    <property type="component" value="Unassembled WGS sequence"/>
</dbReference>
<dbReference type="PANTHER" id="PTHR33204:SF18">
    <property type="entry name" value="TRANSCRIPTIONAL REGULATORY PROTEIN"/>
    <property type="match status" value="1"/>
</dbReference>
<sequence length="205" mass="22074">MARAMDVLGDRWTLLLVRELLLGPKRFKDLLGRLPAMGANRLSERLAMLVDSGVIRPAAQPAPAYELTEFGEQLRQPVIALGVWGLGLPVDARIDPASARAELIALCLTGISDPGASAGLREVVEFEVGDEVFHISIDDGRVSARSGPAAEAAQLQVRCDLETFMGLAQGQLKPAEAVRAGRAILLRGSQRELTQVFKILACRQP</sequence>
<evidence type="ECO:0000256" key="2">
    <source>
        <dbReference type="ARBA" id="ARBA00023125"/>
    </source>
</evidence>
<reference evidence="5 6" key="1">
    <citation type="submission" date="2020-07" db="EMBL/GenBank/DDBJ databases">
        <title>Novel species isolated from subtropical streams in China.</title>
        <authorList>
            <person name="Lu H."/>
        </authorList>
    </citation>
    <scope>NUCLEOTIDE SEQUENCE [LARGE SCALE GENOMIC DNA]</scope>
    <source>
        <strain evidence="5 6">LX20W</strain>
    </source>
</reference>
<keyword evidence="1" id="KW-0805">Transcription regulation</keyword>
<feature type="domain" description="HTH hxlR-type" evidence="4">
    <location>
        <begin position="1"/>
        <end position="93"/>
    </location>
</feature>
<dbReference type="AlphaFoldDB" id="A0A7W2EWR9"/>
<keyword evidence="3" id="KW-0804">Transcription</keyword>
<dbReference type="EMBL" id="JACEZT010000024">
    <property type="protein sequence ID" value="MBA5640068.1"/>
    <property type="molecule type" value="Genomic_DNA"/>
</dbReference>
<accession>A0A7W2EWR9</accession>
<evidence type="ECO:0000313" key="6">
    <source>
        <dbReference type="Proteomes" id="UP000534388"/>
    </source>
</evidence>
<dbReference type="SUPFAM" id="SSF55718">
    <property type="entry name" value="SCP-like"/>
    <property type="match status" value="1"/>
</dbReference>
<dbReference type="InterPro" id="IPR036527">
    <property type="entry name" value="SCP2_sterol-bd_dom_sf"/>
</dbReference>
<dbReference type="Pfam" id="PF02036">
    <property type="entry name" value="SCP2"/>
    <property type="match status" value="1"/>
</dbReference>
<comment type="caution">
    <text evidence="5">The sequence shown here is derived from an EMBL/GenBank/DDBJ whole genome shotgun (WGS) entry which is preliminary data.</text>
</comment>
<dbReference type="InterPro" id="IPR036388">
    <property type="entry name" value="WH-like_DNA-bd_sf"/>
</dbReference>
<dbReference type="InterPro" id="IPR003033">
    <property type="entry name" value="SCP2_sterol-bd_dom"/>
</dbReference>
<evidence type="ECO:0000256" key="3">
    <source>
        <dbReference type="ARBA" id="ARBA00023163"/>
    </source>
</evidence>
<dbReference type="InterPro" id="IPR002577">
    <property type="entry name" value="HTH_HxlR"/>
</dbReference>
<evidence type="ECO:0000313" key="5">
    <source>
        <dbReference type="EMBL" id="MBA5640068.1"/>
    </source>
</evidence>
<name>A0A7W2EWR9_9BURK</name>
<dbReference type="SUPFAM" id="SSF46785">
    <property type="entry name" value="Winged helix' DNA-binding domain"/>
    <property type="match status" value="1"/>
</dbReference>
<dbReference type="GO" id="GO:0003677">
    <property type="term" value="F:DNA binding"/>
    <property type="evidence" value="ECO:0007669"/>
    <property type="project" value="UniProtKB-KW"/>
</dbReference>
<organism evidence="5 6">
    <name type="scientific">Rugamonas brunnea</name>
    <dbReference type="NCBI Taxonomy" id="2758569"/>
    <lineage>
        <taxon>Bacteria</taxon>
        <taxon>Pseudomonadati</taxon>
        <taxon>Pseudomonadota</taxon>
        <taxon>Betaproteobacteria</taxon>
        <taxon>Burkholderiales</taxon>
        <taxon>Oxalobacteraceae</taxon>
        <taxon>Telluria group</taxon>
        <taxon>Rugamonas</taxon>
    </lineage>
</organism>
<evidence type="ECO:0000256" key="1">
    <source>
        <dbReference type="ARBA" id="ARBA00023015"/>
    </source>
</evidence>
<dbReference type="InterPro" id="IPR036390">
    <property type="entry name" value="WH_DNA-bd_sf"/>
</dbReference>
<dbReference type="Gene3D" id="3.30.1050.10">
    <property type="entry name" value="SCP2 sterol-binding domain"/>
    <property type="match status" value="1"/>
</dbReference>
<gene>
    <name evidence="5" type="ORF">H3H37_23685</name>
</gene>
<dbReference type="Gene3D" id="1.10.10.10">
    <property type="entry name" value="Winged helix-like DNA-binding domain superfamily/Winged helix DNA-binding domain"/>
    <property type="match status" value="1"/>
</dbReference>
<evidence type="ECO:0000259" key="4">
    <source>
        <dbReference type="PROSITE" id="PS51118"/>
    </source>
</evidence>
<protein>
    <submittedName>
        <fullName evidence="5">Transcriptional regulator</fullName>
    </submittedName>
</protein>
<keyword evidence="6" id="KW-1185">Reference proteome</keyword>
<dbReference type="PANTHER" id="PTHR33204">
    <property type="entry name" value="TRANSCRIPTIONAL REGULATOR, MARR FAMILY"/>
    <property type="match status" value="1"/>
</dbReference>
<proteinExistence type="predicted"/>